<accession>A0A3D8JAU6</accession>
<gene>
    <name evidence="3" type="ORF">CQA57_00475</name>
</gene>
<name>A0A3D8JAU6_9HELI</name>
<organism evidence="3 4">
    <name type="scientific">Helicobacter anseris</name>
    <dbReference type="NCBI Taxonomy" id="375926"/>
    <lineage>
        <taxon>Bacteria</taxon>
        <taxon>Pseudomonadati</taxon>
        <taxon>Campylobacterota</taxon>
        <taxon>Epsilonproteobacteria</taxon>
        <taxon>Campylobacterales</taxon>
        <taxon>Helicobacteraceae</taxon>
        <taxon>Helicobacter</taxon>
    </lineage>
</organism>
<dbReference type="InterPro" id="IPR040764">
    <property type="entry name" value="CvfB_WH"/>
</dbReference>
<dbReference type="Pfam" id="PF13509">
    <property type="entry name" value="S1_2"/>
    <property type="match status" value="2"/>
</dbReference>
<proteinExistence type="inferred from homology"/>
<dbReference type="SMART" id="SM00316">
    <property type="entry name" value="S1"/>
    <property type="match status" value="2"/>
</dbReference>
<keyword evidence="4" id="KW-1185">Reference proteome</keyword>
<reference evidence="3 4" key="1">
    <citation type="submission" date="2018-04" db="EMBL/GenBank/DDBJ databases">
        <title>Novel Campyloabacter and Helicobacter Species and Strains.</title>
        <authorList>
            <person name="Mannion A.J."/>
            <person name="Shen Z."/>
            <person name="Fox J.G."/>
        </authorList>
    </citation>
    <scope>NUCLEOTIDE SEQUENCE [LARGE SCALE GENOMIC DNA]</scope>
    <source>
        <strain evidence="3 4">MIT 04-9362</strain>
    </source>
</reference>
<dbReference type="GO" id="GO:0003676">
    <property type="term" value="F:nucleic acid binding"/>
    <property type="evidence" value="ECO:0007669"/>
    <property type="project" value="InterPro"/>
</dbReference>
<evidence type="ECO:0000313" key="3">
    <source>
        <dbReference type="EMBL" id="RDU74558.1"/>
    </source>
</evidence>
<evidence type="ECO:0000313" key="4">
    <source>
        <dbReference type="Proteomes" id="UP000256695"/>
    </source>
</evidence>
<evidence type="ECO:0000259" key="2">
    <source>
        <dbReference type="SMART" id="SM00316"/>
    </source>
</evidence>
<dbReference type="Gene3D" id="1.10.10.10">
    <property type="entry name" value="Winged helix-like DNA-binding domain superfamily/Winged helix DNA-binding domain"/>
    <property type="match status" value="1"/>
</dbReference>
<dbReference type="InterPro" id="IPR036388">
    <property type="entry name" value="WH-like_DNA-bd_sf"/>
</dbReference>
<evidence type="ECO:0000256" key="1">
    <source>
        <dbReference type="PIRNR" id="PIRNR012524"/>
    </source>
</evidence>
<protein>
    <recommendedName>
        <fullName evidence="2">S1 motif domain-containing protein</fullName>
    </recommendedName>
</protein>
<dbReference type="PANTHER" id="PTHR37296:SF1">
    <property type="entry name" value="CONSERVED VIRULENCE FACTOR B"/>
    <property type="match status" value="1"/>
</dbReference>
<dbReference type="InterPro" id="IPR003029">
    <property type="entry name" value="S1_domain"/>
</dbReference>
<dbReference type="InterPro" id="IPR014464">
    <property type="entry name" value="CvfB_fam"/>
</dbReference>
<sequence>MQIGTINSLHIKRFSAHGAYLESKNGDNEVLLPKKFLSDDLKIGDLIEVFIHTDSQDRIVATTQKPLAKCDEIAILEIKSIDSFGCFLHIGLDKDIFMPTKNPSRFKVGEKVCVFITLDKQNRLIAKLGIKSFLKPFKKKHKRFLKLPAFGFEKTPLGIGCVVDNQYYGILYQNDLKEQITLLKPLVVQINKIRPDGKLDLVLDYSKAIQKIIHTLKTQKTLSLNLDSSPQDIQNAFGISKKLFKKTINDLIQNKKAEIKNNQIYLATNNKN</sequence>
<comment type="caution">
    <text evidence="3">The sequence shown here is derived from an EMBL/GenBank/DDBJ whole genome shotgun (WGS) entry which is preliminary data.</text>
</comment>
<feature type="domain" description="S1 motif" evidence="2">
    <location>
        <begin position="2"/>
        <end position="64"/>
    </location>
</feature>
<dbReference type="InterPro" id="IPR012340">
    <property type="entry name" value="NA-bd_OB-fold"/>
</dbReference>
<dbReference type="InterPro" id="IPR039566">
    <property type="entry name" value="CvfB_S1_st"/>
</dbReference>
<dbReference type="Pfam" id="PF17783">
    <property type="entry name" value="WHD_CvfB"/>
    <property type="match status" value="1"/>
</dbReference>
<dbReference type="Proteomes" id="UP000256695">
    <property type="component" value="Unassembled WGS sequence"/>
</dbReference>
<dbReference type="EMBL" id="NXLX01000001">
    <property type="protein sequence ID" value="RDU74558.1"/>
    <property type="molecule type" value="Genomic_DNA"/>
</dbReference>
<dbReference type="AlphaFoldDB" id="A0A3D8JAU6"/>
<dbReference type="OrthoDB" id="9801597at2"/>
<dbReference type="PANTHER" id="PTHR37296">
    <property type="entry name" value="CONSERVED VIRULENCE FACTOR B"/>
    <property type="match status" value="1"/>
</dbReference>
<comment type="similarity">
    <text evidence="1">Belongs to the CvfB family.</text>
</comment>
<dbReference type="PIRSF" id="PIRSF012524">
    <property type="entry name" value="YitL_S1"/>
    <property type="match status" value="1"/>
</dbReference>
<dbReference type="Gene3D" id="2.40.50.140">
    <property type="entry name" value="Nucleic acid-binding proteins"/>
    <property type="match status" value="1"/>
</dbReference>
<feature type="domain" description="S1 motif" evidence="2">
    <location>
        <begin position="69"/>
        <end position="131"/>
    </location>
</feature>
<dbReference type="RefSeq" id="WP_115578267.1">
    <property type="nucleotide sequence ID" value="NZ_NXLX01000001.1"/>
</dbReference>